<keyword evidence="2" id="KW-1185">Reference proteome</keyword>
<dbReference type="EMBL" id="BDGJ01000198">
    <property type="protein sequence ID" value="GAW94205.1"/>
    <property type="molecule type" value="Genomic_DNA"/>
</dbReference>
<reference evidence="2" key="1">
    <citation type="journal article" date="2017" name="Appl. Environ. Microbiol.">
        <title>Genomic Analysis of Calderihabitans maritimus KKC1, a Thermophilic, Hydrogenogenic, Carboxydotrophic Bacterium Isolated from Marine Sediment.</title>
        <authorList>
            <person name="Omae K."/>
            <person name="Yoneda Y."/>
            <person name="Fukuyama Y."/>
            <person name="Yoshida T."/>
            <person name="Sako Y."/>
        </authorList>
    </citation>
    <scope>NUCLEOTIDE SEQUENCE [LARGE SCALE GENOMIC DNA]</scope>
    <source>
        <strain evidence="2">KKC1</strain>
    </source>
</reference>
<dbReference type="Proteomes" id="UP000197032">
    <property type="component" value="Unassembled WGS sequence"/>
</dbReference>
<dbReference type="AlphaFoldDB" id="A0A1Z5HY11"/>
<comment type="caution">
    <text evidence="1">The sequence shown here is derived from an EMBL/GenBank/DDBJ whole genome shotgun (WGS) entry which is preliminary data.</text>
</comment>
<sequence>MKRDLYLVAQRQRLQSFAASKFWELVAGSKEPVIS</sequence>
<evidence type="ECO:0000313" key="2">
    <source>
        <dbReference type="Proteomes" id="UP000197032"/>
    </source>
</evidence>
<name>A0A1Z5HY11_9FIRM</name>
<proteinExistence type="predicted"/>
<accession>A0A1Z5HY11</accession>
<protein>
    <submittedName>
        <fullName evidence="1">Uncharacterized protein</fullName>
    </submittedName>
</protein>
<evidence type="ECO:0000313" key="1">
    <source>
        <dbReference type="EMBL" id="GAW94205.1"/>
    </source>
</evidence>
<organism evidence="1 2">
    <name type="scientific">Calderihabitans maritimus</name>
    <dbReference type="NCBI Taxonomy" id="1246530"/>
    <lineage>
        <taxon>Bacteria</taxon>
        <taxon>Bacillati</taxon>
        <taxon>Bacillota</taxon>
        <taxon>Clostridia</taxon>
        <taxon>Neomoorellales</taxon>
        <taxon>Calderihabitantaceae</taxon>
        <taxon>Calderihabitans</taxon>
    </lineage>
</organism>
<gene>
    <name evidence="1" type="ORF">KKC1_33170</name>
</gene>